<gene>
    <name evidence="2" type="ORF">BIW11_10520</name>
</gene>
<comment type="caution">
    <text evidence="2">The sequence shown here is derived from an EMBL/GenBank/DDBJ whole genome shotgun (WGS) entry which is preliminary data.</text>
</comment>
<sequence>MSTVALTTATAAVASTKNASSCRTRHFQGSLPSGGHGKVLGREKAKNLGTVSSKQFARGRSAIMDDNETTKNSHLSRSRAERKDENRPTTDDNLTKEGSLARNRDKCPAPATRSRRRRSSSSGSKSSDKGTTQLTATGSILRPIMSGSCVVPCENDTHSHGRGADRTVSFGQDECVLFYAKRRLLSGGRCQGYEESWGLGHRDKKKSKKTRGGKKKSKRHKHRSAAQTGGTRSTLFSDTGTTSTDGTTTVTGTVTTGTCTVSESTLGVTNSCVVPGKDPQGPPAANVVVTIVNEKDKQDKDDCNIS</sequence>
<feature type="compositionally biased region" description="Basic residues" evidence="1">
    <location>
        <begin position="202"/>
        <end position="224"/>
    </location>
</feature>
<feature type="region of interest" description="Disordered" evidence="1">
    <location>
        <begin position="1"/>
        <end position="140"/>
    </location>
</feature>
<feature type="compositionally biased region" description="Polar residues" evidence="1">
    <location>
        <begin position="129"/>
        <end position="138"/>
    </location>
</feature>
<dbReference type="InParanoid" id="A0A1V9XFN2"/>
<accession>A0A1V9XFN2</accession>
<name>A0A1V9XFN2_9ACAR</name>
<feature type="compositionally biased region" description="Polar residues" evidence="1">
    <location>
        <begin position="225"/>
        <end position="236"/>
    </location>
</feature>
<dbReference type="EMBL" id="MNPL01012275">
    <property type="protein sequence ID" value="OQR72226.1"/>
    <property type="molecule type" value="Genomic_DNA"/>
</dbReference>
<reference evidence="2" key="1">
    <citation type="journal article" date="2017" name="Gigascience">
        <title>Draft genome of the honey bee ectoparasitic mite, Tropilaelaps mercedesae, is shaped by the parasitic life history.</title>
        <authorList>
            <person name="Dong X."/>
            <person name="Armstrong S.D."/>
            <person name="Xia D."/>
            <person name="Makepeace B.L."/>
            <person name="Darby A.C."/>
            <person name="Kadowaki T."/>
        </authorList>
    </citation>
    <scope>NUCLEOTIDE SEQUENCE [LARGE SCALE GENOMIC DNA]</scope>
    <source>
        <strain evidence="2">Wuxi-XJTLU</strain>
    </source>
</reference>
<protein>
    <submittedName>
        <fullName evidence="2">Uncharacterized protein</fullName>
    </submittedName>
</protein>
<proteinExistence type="predicted"/>
<dbReference type="AlphaFoldDB" id="A0A1V9XFN2"/>
<keyword evidence="3" id="KW-1185">Reference proteome</keyword>
<feature type="compositionally biased region" description="Basic and acidic residues" evidence="1">
    <location>
        <begin position="78"/>
        <end position="95"/>
    </location>
</feature>
<feature type="region of interest" description="Disordered" evidence="1">
    <location>
        <begin position="195"/>
        <end position="245"/>
    </location>
</feature>
<evidence type="ECO:0000256" key="1">
    <source>
        <dbReference type="SAM" id="MobiDB-lite"/>
    </source>
</evidence>
<organism evidence="2 3">
    <name type="scientific">Tropilaelaps mercedesae</name>
    <dbReference type="NCBI Taxonomy" id="418985"/>
    <lineage>
        <taxon>Eukaryota</taxon>
        <taxon>Metazoa</taxon>
        <taxon>Ecdysozoa</taxon>
        <taxon>Arthropoda</taxon>
        <taxon>Chelicerata</taxon>
        <taxon>Arachnida</taxon>
        <taxon>Acari</taxon>
        <taxon>Parasitiformes</taxon>
        <taxon>Mesostigmata</taxon>
        <taxon>Gamasina</taxon>
        <taxon>Dermanyssoidea</taxon>
        <taxon>Laelapidae</taxon>
        <taxon>Tropilaelaps</taxon>
    </lineage>
</organism>
<evidence type="ECO:0000313" key="3">
    <source>
        <dbReference type="Proteomes" id="UP000192247"/>
    </source>
</evidence>
<dbReference type="Proteomes" id="UP000192247">
    <property type="component" value="Unassembled WGS sequence"/>
</dbReference>
<evidence type="ECO:0000313" key="2">
    <source>
        <dbReference type="EMBL" id="OQR72226.1"/>
    </source>
</evidence>
<feature type="compositionally biased region" description="Low complexity" evidence="1">
    <location>
        <begin position="1"/>
        <end position="16"/>
    </location>
</feature>